<evidence type="ECO:0000313" key="3">
    <source>
        <dbReference type="Proteomes" id="UP000004810"/>
    </source>
</evidence>
<comment type="caution">
    <text evidence="2">The sequence shown here is derived from an EMBL/GenBank/DDBJ whole genome shotgun (WGS) entry which is preliminary data.</text>
</comment>
<feature type="compositionally biased region" description="Basic residues" evidence="1">
    <location>
        <begin position="1"/>
        <end position="10"/>
    </location>
</feature>
<dbReference type="Proteomes" id="UP000004810">
    <property type="component" value="Unassembled WGS sequence"/>
</dbReference>
<gene>
    <name evidence="2" type="ORF">WUBG_12690</name>
</gene>
<feature type="region of interest" description="Disordered" evidence="1">
    <location>
        <begin position="1"/>
        <end position="35"/>
    </location>
</feature>
<dbReference type="AlphaFoldDB" id="J9E2C7"/>
<dbReference type="EMBL" id="ADBV01009118">
    <property type="protein sequence ID" value="EJW76401.1"/>
    <property type="molecule type" value="Genomic_DNA"/>
</dbReference>
<name>J9E2C7_WUCBA</name>
<evidence type="ECO:0000313" key="2">
    <source>
        <dbReference type="EMBL" id="EJW76401.1"/>
    </source>
</evidence>
<reference evidence="3" key="1">
    <citation type="submission" date="2012-08" db="EMBL/GenBank/DDBJ databases">
        <title>The Genome Sequence of Wuchereria bancrofti.</title>
        <authorList>
            <person name="Nutman T.B."/>
            <person name="Fink D.L."/>
            <person name="Russ C."/>
            <person name="Young S."/>
            <person name="Zeng Q."/>
            <person name="Koehrsen M."/>
            <person name="Alvarado L."/>
            <person name="Berlin A."/>
            <person name="Chapman S.B."/>
            <person name="Chen Z."/>
            <person name="Freedman E."/>
            <person name="Gellesch M."/>
            <person name="Goldberg J."/>
            <person name="Griggs A."/>
            <person name="Gujja S."/>
            <person name="Heilman E.R."/>
            <person name="Heiman D."/>
            <person name="Hepburn T."/>
            <person name="Howarth C."/>
            <person name="Jen D."/>
            <person name="Larson L."/>
            <person name="Lewis B."/>
            <person name="Mehta T."/>
            <person name="Park D."/>
            <person name="Pearson M."/>
            <person name="Roberts A."/>
            <person name="Saif S."/>
            <person name="Shea T."/>
            <person name="Shenoy N."/>
            <person name="Sisk P."/>
            <person name="Stolte C."/>
            <person name="Sykes S."/>
            <person name="Walk T."/>
            <person name="White J."/>
            <person name="Yandava C."/>
            <person name="Haas B."/>
            <person name="Henn M.R."/>
            <person name="Nusbaum C."/>
            <person name="Birren B."/>
        </authorList>
    </citation>
    <scope>NUCLEOTIDE SEQUENCE [LARGE SCALE GENOMIC DNA]</scope>
    <source>
        <strain evidence="3">NA</strain>
    </source>
</reference>
<organism evidence="2 3">
    <name type="scientific">Wuchereria bancrofti</name>
    <dbReference type="NCBI Taxonomy" id="6293"/>
    <lineage>
        <taxon>Eukaryota</taxon>
        <taxon>Metazoa</taxon>
        <taxon>Ecdysozoa</taxon>
        <taxon>Nematoda</taxon>
        <taxon>Chromadorea</taxon>
        <taxon>Rhabditida</taxon>
        <taxon>Spirurina</taxon>
        <taxon>Spiruromorpha</taxon>
        <taxon>Filarioidea</taxon>
        <taxon>Onchocercidae</taxon>
        <taxon>Wuchereria</taxon>
    </lineage>
</organism>
<proteinExistence type="predicted"/>
<evidence type="ECO:0000256" key="1">
    <source>
        <dbReference type="SAM" id="MobiDB-lite"/>
    </source>
</evidence>
<protein>
    <submittedName>
        <fullName evidence="2">Uncharacterized protein</fullName>
    </submittedName>
</protein>
<feature type="non-terminal residue" evidence="2">
    <location>
        <position position="1"/>
    </location>
</feature>
<accession>J9E2C7</accession>
<sequence length="74" mass="8564">NSPCRLHKKPSSPLAVLSRKLSCEKRSRSKKSVMERSNAVIESEIMSTPRINFKNKRIRGMENLIAERPRIFPK</sequence>